<reference evidence="6" key="1">
    <citation type="submission" date="2025-08" db="UniProtKB">
        <authorList>
            <consortium name="RefSeq"/>
        </authorList>
    </citation>
    <scope>IDENTIFICATION</scope>
</reference>
<dbReference type="RefSeq" id="XP_026542558.1">
    <property type="nucleotide sequence ID" value="XM_026686773.1"/>
</dbReference>
<dbReference type="Pfam" id="PF13450">
    <property type="entry name" value="NAD_binding_8"/>
    <property type="match status" value="1"/>
</dbReference>
<dbReference type="PANTHER" id="PTHR23357">
    <property type="entry name" value="RENALASE"/>
    <property type="match status" value="1"/>
</dbReference>
<dbReference type="GO" id="GO:0001716">
    <property type="term" value="F:L-amino-acid oxidase activity"/>
    <property type="evidence" value="ECO:0007669"/>
    <property type="project" value="UniProtKB-EC"/>
</dbReference>
<dbReference type="Gene3D" id="3.50.50.60">
    <property type="entry name" value="FAD/NAD(P)-binding domain"/>
    <property type="match status" value="3"/>
</dbReference>
<accession>A0A6J1VPP9</accession>
<evidence type="ECO:0000256" key="3">
    <source>
        <dbReference type="ARBA" id="ARBA00023180"/>
    </source>
</evidence>
<dbReference type="SUPFAM" id="SSF51905">
    <property type="entry name" value="FAD/NAD(P)-binding domain"/>
    <property type="match status" value="1"/>
</dbReference>
<dbReference type="GO" id="GO:0016651">
    <property type="term" value="F:oxidoreductase activity, acting on NAD(P)H"/>
    <property type="evidence" value="ECO:0007669"/>
    <property type="project" value="InterPro"/>
</dbReference>
<dbReference type="Proteomes" id="UP000504612">
    <property type="component" value="Unplaced"/>
</dbReference>
<proteinExistence type="inferred from homology"/>
<dbReference type="AlphaFoldDB" id="A0A6J1VPP9"/>
<feature type="chain" id="PRO_5026683132" description="L-amino-acid oxidase" evidence="4">
    <location>
        <begin position="18"/>
        <end position="286"/>
    </location>
</feature>
<evidence type="ECO:0000313" key="6">
    <source>
        <dbReference type="RefSeq" id="XP_026542558.1"/>
    </source>
</evidence>
<keyword evidence="4" id="KW-0732">Signal</keyword>
<keyword evidence="5" id="KW-1185">Reference proteome</keyword>
<gene>
    <name evidence="6" type="primary">RNLS</name>
</gene>
<dbReference type="GeneID" id="113424885"/>
<evidence type="ECO:0000256" key="1">
    <source>
        <dbReference type="ARBA" id="ARBA00005465"/>
    </source>
</evidence>
<comment type="similarity">
    <text evidence="1">Belongs to the flavin monoamine oxidase family. FIG1 subfamily.</text>
</comment>
<dbReference type="EC" id="1.4.3.2" evidence="2"/>
<dbReference type="CTD" id="55328"/>
<keyword evidence="3" id="KW-0325">Glycoprotein</keyword>
<dbReference type="GO" id="GO:0005576">
    <property type="term" value="C:extracellular region"/>
    <property type="evidence" value="ECO:0007669"/>
    <property type="project" value="TreeGrafter"/>
</dbReference>
<dbReference type="PANTHER" id="PTHR23357:SF1">
    <property type="entry name" value="RENALASE"/>
    <property type="match status" value="1"/>
</dbReference>
<dbReference type="InterPro" id="IPR036188">
    <property type="entry name" value="FAD/NAD-bd_sf"/>
</dbReference>
<dbReference type="InterPro" id="IPR040174">
    <property type="entry name" value="RNLS"/>
</dbReference>
<name>A0A6J1VPP9_9SAUR</name>
<evidence type="ECO:0000313" key="5">
    <source>
        <dbReference type="Proteomes" id="UP000504612"/>
    </source>
</evidence>
<sequence>MARILIVGAGLTGSLCAALLRAEFPQRLLRVVVWDKAQGAGGRMSTRRSDRDPKCTADLGGQYITRTPDNAKAHQSFYEDLLSHGVLKPLTVPVKGMVVKEGVDNFVTPQGSSSIAKHYLNKAADTDVFYNHHVTQICLKDGKWDVGTSTGFSDCFDTVILTMPVPQILQLQGDIATKSPDTAPSVVVHTTVSFGTERLEWDKDKVQQLIINELKAIMPQLPEPASIKCQKWRYSQVTEPFSGSPGQITLQAKPVLICGGDGFVHSNFDGCIDSALSVVKALKASL</sequence>
<evidence type="ECO:0000256" key="4">
    <source>
        <dbReference type="SAM" id="SignalP"/>
    </source>
</evidence>
<evidence type="ECO:0000256" key="2">
    <source>
        <dbReference type="ARBA" id="ARBA00012806"/>
    </source>
</evidence>
<protein>
    <recommendedName>
        <fullName evidence="2">L-amino-acid oxidase</fullName>
        <ecNumber evidence="2">1.4.3.2</ecNumber>
    </recommendedName>
</protein>
<organism evidence="5 6">
    <name type="scientific">Notechis scutatus</name>
    <name type="common">mainland tiger snake</name>
    <dbReference type="NCBI Taxonomy" id="8663"/>
    <lineage>
        <taxon>Eukaryota</taxon>
        <taxon>Metazoa</taxon>
        <taxon>Chordata</taxon>
        <taxon>Craniata</taxon>
        <taxon>Vertebrata</taxon>
        <taxon>Euteleostomi</taxon>
        <taxon>Lepidosauria</taxon>
        <taxon>Squamata</taxon>
        <taxon>Bifurcata</taxon>
        <taxon>Unidentata</taxon>
        <taxon>Episquamata</taxon>
        <taxon>Toxicofera</taxon>
        <taxon>Serpentes</taxon>
        <taxon>Colubroidea</taxon>
        <taxon>Elapidae</taxon>
        <taxon>Hydrophiinae</taxon>
        <taxon>Notechis</taxon>
    </lineage>
</organism>
<feature type="signal peptide" evidence="4">
    <location>
        <begin position="1"/>
        <end position="17"/>
    </location>
</feature>